<keyword evidence="1" id="KW-0812">Transmembrane</keyword>
<feature type="transmembrane region" description="Helical" evidence="1">
    <location>
        <begin position="336"/>
        <end position="358"/>
    </location>
</feature>
<protein>
    <submittedName>
        <fullName evidence="2">Uncharacterized protein</fullName>
    </submittedName>
</protein>
<gene>
    <name evidence="2" type="ORF">FE257_008512</name>
</gene>
<keyword evidence="3" id="KW-1185">Reference proteome</keyword>
<name>A0AAD4GTF4_ASPNN</name>
<evidence type="ECO:0000256" key="1">
    <source>
        <dbReference type="SAM" id="Phobius"/>
    </source>
</evidence>
<organism evidence="2 3">
    <name type="scientific">Aspergillus nanangensis</name>
    <dbReference type="NCBI Taxonomy" id="2582783"/>
    <lineage>
        <taxon>Eukaryota</taxon>
        <taxon>Fungi</taxon>
        <taxon>Dikarya</taxon>
        <taxon>Ascomycota</taxon>
        <taxon>Pezizomycotina</taxon>
        <taxon>Eurotiomycetes</taxon>
        <taxon>Eurotiomycetidae</taxon>
        <taxon>Eurotiales</taxon>
        <taxon>Aspergillaceae</taxon>
        <taxon>Aspergillus</taxon>
        <taxon>Aspergillus subgen. Circumdati</taxon>
    </lineage>
</organism>
<keyword evidence="1" id="KW-1133">Transmembrane helix</keyword>
<comment type="caution">
    <text evidence="2">The sequence shown here is derived from an EMBL/GenBank/DDBJ whole genome shotgun (WGS) entry which is preliminary data.</text>
</comment>
<sequence>MDSLQDLWQCKYRDNRRFQPAAPGQKYETIRISAPHGGDDDPEVQEVSRPESDLTRLFEDEPNSSYSTLSLIHIIRTDDLVIKVSEGVFAQLLQKMQADPCVLYMLCTDYDGFHHYHRDGVFTGYIGMPSFVLLWASQCNKSSVTTRALLLHRRRSPFSDFRNILRTFPRYIDSPYLLALVSILHMIYIFDQETASDLEKVRHIEVRTGYGPSGITEIKTLNVDSLSVWSQIIGALQVVFANKRRTLRIWEGLHDLISQDGGDGYSGGKGSTRKLLEMVPVLHRHVDAYREYLEYLNDRAGKLSDVMFALMTHEDANTNLRLVEEAKRDSSSMKTIAMMTMAFLPGTFMAALFAVPSLQWGQPTVVQGNFWVYWAITIPGTVVVFLIWGGIIHREMAWSLWRSVVVRKNSRDHYT</sequence>
<dbReference type="Proteomes" id="UP001194746">
    <property type="component" value="Unassembled WGS sequence"/>
</dbReference>
<reference evidence="2" key="1">
    <citation type="journal article" date="2019" name="Beilstein J. Org. Chem.">
        <title>Nanangenines: drimane sesquiterpenoids as the dominant metabolite cohort of a novel Australian fungus, Aspergillus nanangensis.</title>
        <authorList>
            <person name="Lacey H.J."/>
            <person name="Gilchrist C.L.M."/>
            <person name="Crombie A."/>
            <person name="Kalaitzis J.A."/>
            <person name="Vuong D."/>
            <person name="Rutledge P.J."/>
            <person name="Turner P."/>
            <person name="Pitt J.I."/>
            <person name="Lacey E."/>
            <person name="Chooi Y.H."/>
            <person name="Piggott A.M."/>
        </authorList>
    </citation>
    <scope>NUCLEOTIDE SEQUENCE</scope>
    <source>
        <strain evidence="2">MST-FP2251</strain>
    </source>
</reference>
<feature type="transmembrane region" description="Helical" evidence="1">
    <location>
        <begin position="370"/>
        <end position="392"/>
    </location>
</feature>
<proteinExistence type="predicted"/>
<dbReference type="AlphaFoldDB" id="A0AAD4GTF4"/>
<dbReference type="EMBL" id="VCAU01000045">
    <property type="protein sequence ID" value="KAF9888580.1"/>
    <property type="molecule type" value="Genomic_DNA"/>
</dbReference>
<evidence type="ECO:0000313" key="3">
    <source>
        <dbReference type="Proteomes" id="UP001194746"/>
    </source>
</evidence>
<keyword evidence="1" id="KW-0472">Membrane</keyword>
<reference evidence="2" key="2">
    <citation type="submission" date="2020-02" db="EMBL/GenBank/DDBJ databases">
        <authorList>
            <person name="Gilchrist C.L.M."/>
            <person name="Chooi Y.-H."/>
        </authorList>
    </citation>
    <scope>NUCLEOTIDE SEQUENCE</scope>
    <source>
        <strain evidence="2">MST-FP2251</strain>
    </source>
</reference>
<accession>A0AAD4GTF4</accession>
<dbReference type="Gene3D" id="1.20.58.340">
    <property type="entry name" value="Magnesium transport protein CorA, transmembrane region"/>
    <property type="match status" value="1"/>
</dbReference>
<evidence type="ECO:0000313" key="2">
    <source>
        <dbReference type="EMBL" id="KAF9888580.1"/>
    </source>
</evidence>